<protein>
    <submittedName>
        <fullName evidence="1">Unannotated protein</fullName>
    </submittedName>
</protein>
<accession>A0A6J6XXR9</accession>
<dbReference type="EMBL" id="CAFAAH010000135">
    <property type="protein sequence ID" value="CAB4799986.1"/>
    <property type="molecule type" value="Genomic_DNA"/>
</dbReference>
<gene>
    <name evidence="1" type="ORF">UFOPK2996_01014</name>
</gene>
<reference evidence="1" key="1">
    <citation type="submission" date="2020-05" db="EMBL/GenBank/DDBJ databases">
        <authorList>
            <person name="Chiriac C."/>
            <person name="Salcher M."/>
            <person name="Ghai R."/>
            <person name="Kavagutti S V."/>
        </authorList>
    </citation>
    <scope>NUCLEOTIDE SEQUENCE</scope>
</reference>
<sequence length="39" mass="4170">MVVAQAGDVGMLGARQRRRASRRAQLFSGLAGLEAEALR</sequence>
<dbReference type="AlphaFoldDB" id="A0A6J6XXR9"/>
<name>A0A6J6XXR9_9ZZZZ</name>
<evidence type="ECO:0000313" key="1">
    <source>
        <dbReference type="EMBL" id="CAB4799986.1"/>
    </source>
</evidence>
<proteinExistence type="predicted"/>
<organism evidence="1">
    <name type="scientific">freshwater metagenome</name>
    <dbReference type="NCBI Taxonomy" id="449393"/>
    <lineage>
        <taxon>unclassified sequences</taxon>
        <taxon>metagenomes</taxon>
        <taxon>ecological metagenomes</taxon>
    </lineage>
</organism>